<gene>
    <name evidence="1" type="ORF">G3I29_14310</name>
</gene>
<organism evidence="1 2">
    <name type="scientific">Streptomyces halstedii</name>
    <dbReference type="NCBI Taxonomy" id="1944"/>
    <lineage>
        <taxon>Bacteria</taxon>
        <taxon>Bacillati</taxon>
        <taxon>Actinomycetota</taxon>
        <taxon>Actinomycetes</taxon>
        <taxon>Kitasatosporales</taxon>
        <taxon>Streptomycetaceae</taxon>
        <taxon>Streptomyces</taxon>
    </lineage>
</organism>
<sequence length="72" mass="7802">MTTTPTTTTLPAVRIAALEPVPVEGCHICTAASNGREFGRGQADFVGVRKYGDMIGQHPHRRSTDGKPVRPW</sequence>
<dbReference type="Proteomes" id="UP000471293">
    <property type="component" value="Unassembled WGS sequence"/>
</dbReference>
<comment type="caution">
    <text evidence="1">The sequence shown here is derived from an EMBL/GenBank/DDBJ whole genome shotgun (WGS) entry which is preliminary data.</text>
</comment>
<evidence type="ECO:0000313" key="1">
    <source>
        <dbReference type="EMBL" id="NEA16679.1"/>
    </source>
</evidence>
<dbReference type="RefSeq" id="WP_164344996.1">
    <property type="nucleotide sequence ID" value="NZ_JAAGLQ010000283.1"/>
</dbReference>
<protein>
    <submittedName>
        <fullName evidence="1">Uncharacterized protein</fullName>
    </submittedName>
</protein>
<reference evidence="1 2" key="1">
    <citation type="submission" date="2020-01" db="EMBL/GenBank/DDBJ databases">
        <title>Insect and environment-associated Actinomycetes.</title>
        <authorList>
            <person name="Currrie C."/>
            <person name="Chevrette M."/>
            <person name="Carlson C."/>
            <person name="Stubbendieck R."/>
            <person name="Wendt-Pienkowski E."/>
        </authorList>
    </citation>
    <scope>NUCLEOTIDE SEQUENCE [LARGE SCALE GENOMIC DNA]</scope>
    <source>
        <strain evidence="1 2">SID11342</strain>
    </source>
</reference>
<dbReference type="EMBL" id="JAAGLQ010000283">
    <property type="protein sequence ID" value="NEA16679.1"/>
    <property type="molecule type" value="Genomic_DNA"/>
</dbReference>
<dbReference type="AlphaFoldDB" id="A0A6N9U1N8"/>
<evidence type="ECO:0000313" key="2">
    <source>
        <dbReference type="Proteomes" id="UP000471293"/>
    </source>
</evidence>
<name>A0A6N9U1N8_STRHA</name>
<proteinExistence type="predicted"/>
<accession>A0A6N9U1N8</accession>